<protein>
    <submittedName>
        <fullName evidence="4">SH2 domain protein</fullName>
    </submittedName>
</protein>
<dbReference type="InterPro" id="IPR036860">
    <property type="entry name" value="SH2_dom_sf"/>
</dbReference>
<evidence type="ECO:0000256" key="1">
    <source>
        <dbReference type="PROSITE-ProRule" id="PRU00191"/>
    </source>
</evidence>
<dbReference type="PROSITE" id="PS50001">
    <property type="entry name" value="SH2"/>
    <property type="match status" value="1"/>
</dbReference>
<dbReference type="SUPFAM" id="SSF55550">
    <property type="entry name" value="SH2 domain"/>
    <property type="match status" value="1"/>
</dbReference>
<evidence type="ECO:0000313" key="4">
    <source>
        <dbReference type="EMBL" id="RCN39673.1"/>
    </source>
</evidence>
<dbReference type="STRING" id="29170.A0A368G5H1"/>
<keyword evidence="1" id="KW-0727">SH2 domain</keyword>
<name>A0A368G5H1_ANCCA</name>
<gene>
    <name evidence="4" type="ORF">ANCCAN_14415</name>
</gene>
<evidence type="ECO:0000313" key="5">
    <source>
        <dbReference type="Proteomes" id="UP000252519"/>
    </source>
</evidence>
<dbReference type="Proteomes" id="UP000252519">
    <property type="component" value="Unassembled WGS sequence"/>
</dbReference>
<dbReference type="InterPro" id="IPR000980">
    <property type="entry name" value="SH2"/>
</dbReference>
<sequence>MTATFLRSHLHSFWGNQFCGDKETTIESENVGCHLSRSSTSTSKTFGDENKEERQSYEKYEAADSLELFPKETPEKPDPTQDMMTAIVDEKLEAKLAKLWTHKWYHGCLPFEDIAGLLKSNGDFLVRELEPEAGGTAMACVTVKWDGTVRNHPVRYIKKAQVFTIDGVIKYPNVMDLVRYLFINKLTQAYKANENAASPSHERCAFGGTRFAHKSDTEATMGVNQ</sequence>
<dbReference type="EMBL" id="JOJR01000326">
    <property type="protein sequence ID" value="RCN39673.1"/>
    <property type="molecule type" value="Genomic_DNA"/>
</dbReference>
<evidence type="ECO:0000256" key="2">
    <source>
        <dbReference type="SAM" id="MobiDB-lite"/>
    </source>
</evidence>
<dbReference type="SMART" id="SM00252">
    <property type="entry name" value="SH2"/>
    <property type="match status" value="1"/>
</dbReference>
<accession>A0A368G5H1</accession>
<feature type="compositionally biased region" description="Basic and acidic residues" evidence="2">
    <location>
        <begin position="46"/>
        <end position="56"/>
    </location>
</feature>
<comment type="caution">
    <text evidence="4">The sequence shown here is derived from an EMBL/GenBank/DDBJ whole genome shotgun (WGS) entry which is preliminary data.</text>
</comment>
<feature type="compositionally biased region" description="Polar residues" evidence="2">
    <location>
        <begin position="36"/>
        <end position="45"/>
    </location>
</feature>
<evidence type="ECO:0000259" key="3">
    <source>
        <dbReference type="PROSITE" id="PS50001"/>
    </source>
</evidence>
<keyword evidence="5" id="KW-1185">Reference proteome</keyword>
<dbReference type="Pfam" id="PF00017">
    <property type="entry name" value="SH2"/>
    <property type="match status" value="1"/>
</dbReference>
<organism evidence="4 5">
    <name type="scientific">Ancylostoma caninum</name>
    <name type="common">Dog hookworm</name>
    <dbReference type="NCBI Taxonomy" id="29170"/>
    <lineage>
        <taxon>Eukaryota</taxon>
        <taxon>Metazoa</taxon>
        <taxon>Ecdysozoa</taxon>
        <taxon>Nematoda</taxon>
        <taxon>Chromadorea</taxon>
        <taxon>Rhabditida</taxon>
        <taxon>Rhabditina</taxon>
        <taxon>Rhabditomorpha</taxon>
        <taxon>Strongyloidea</taxon>
        <taxon>Ancylostomatidae</taxon>
        <taxon>Ancylostomatinae</taxon>
        <taxon>Ancylostoma</taxon>
    </lineage>
</organism>
<dbReference type="OrthoDB" id="5868731at2759"/>
<reference evidence="4 5" key="1">
    <citation type="submission" date="2014-10" db="EMBL/GenBank/DDBJ databases">
        <title>Draft genome of the hookworm Ancylostoma caninum.</title>
        <authorList>
            <person name="Mitreva M."/>
        </authorList>
    </citation>
    <scope>NUCLEOTIDE SEQUENCE [LARGE SCALE GENOMIC DNA]</scope>
    <source>
        <strain evidence="4 5">Baltimore</strain>
    </source>
</reference>
<feature type="region of interest" description="Disordered" evidence="2">
    <location>
        <begin position="36"/>
        <end position="56"/>
    </location>
</feature>
<feature type="domain" description="SH2" evidence="3">
    <location>
        <begin position="104"/>
        <end position="200"/>
    </location>
</feature>
<dbReference type="Gene3D" id="3.30.505.10">
    <property type="entry name" value="SH2 domain"/>
    <property type="match status" value="1"/>
</dbReference>
<dbReference type="AlphaFoldDB" id="A0A368G5H1"/>
<proteinExistence type="predicted"/>